<dbReference type="InterPro" id="IPR001680">
    <property type="entry name" value="WD40_rpt"/>
</dbReference>
<evidence type="ECO:0000256" key="3">
    <source>
        <dbReference type="ARBA" id="ARBA00021762"/>
    </source>
</evidence>
<evidence type="ECO:0000256" key="5">
    <source>
        <dbReference type="ARBA" id="ARBA00022737"/>
    </source>
</evidence>
<keyword evidence="7" id="KW-0687">Ribonucleoprotein</keyword>
<comment type="subcellular location">
    <subcellularLocation>
        <location evidence="1">Nucleus</location>
        <location evidence="1">Nucleolus</location>
    </subcellularLocation>
</comment>
<dbReference type="EMBL" id="JADAQX010000407">
    <property type="protein sequence ID" value="KAF8820357.1"/>
    <property type="molecule type" value="Genomic_DNA"/>
</dbReference>
<comment type="caution">
    <text evidence="12">The sequence shown here is derived from an EMBL/GenBank/DDBJ whole genome shotgun (WGS) entry which is preliminary data.</text>
</comment>
<dbReference type="PANTHER" id="PTHR22851">
    <property type="entry name" value="U3 SMALL NUCLEOLAR RNA U3 SNORNA ASSOCIATED PROTEIN"/>
    <property type="match status" value="1"/>
</dbReference>
<name>A0ABQ7J8M7_9APIC</name>
<evidence type="ECO:0000313" key="13">
    <source>
        <dbReference type="Proteomes" id="UP000823046"/>
    </source>
</evidence>
<dbReference type="PROSITE" id="PS50294">
    <property type="entry name" value="WD_REPEATS_REGION"/>
    <property type="match status" value="2"/>
</dbReference>
<keyword evidence="13" id="KW-1185">Reference proteome</keyword>
<feature type="domain" description="Sof1-like protein" evidence="11">
    <location>
        <begin position="378"/>
        <end position="464"/>
    </location>
</feature>
<feature type="repeat" description="WD" evidence="9">
    <location>
        <begin position="302"/>
        <end position="343"/>
    </location>
</feature>
<accession>A0ABQ7J8M7</accession>
<comment type="similarity">
    <text evidence="2">Belongs to the WD repeat DCAF13/WDSOF1 family.</text>
</comment>
<dbReference type="InterPro" id="IPR036322">
    <property type="entry name" value="WD40_repeat_dom_sf"/>
</dbReference>
<evidence type="ECO:0000259" key="11">
    <source>
        <dbReference type="Pfam" id="PF04158"/>
    </source>
</evidence>
<evidence type="ECO:0000256" key="6">
    <source>
        <dbReference type="ARBA" id="ARBA00023242"/>
    </source>
</evidence>
<dbReference type="SUPFAM" id="SSF50978">
    <property type="entry name" value="WD40 repeat-like"/>
    <property type="match status" value="1"/>
</dbReference>
<dbReference type="Pfam" id="PF00400">
    <property type="entry name" value="WD40"/>
    <property type="match status" value="4"/>
</dbReference>
<evidence type="ECO:0000256" key="7">
    <source>
        <dbReference type="ARBA" id="ARBA00023274"/>
    </source>
</evidence>
<dbReference type="InterPro" id="IPR051733">
    <property type="entry name" value="WD_repeat_DCAF13/WDSOF1"/>
</dbReference>
<dbReference type="PROSITE" id="PS50082">
    <property type="entry name" value="WD_REPEATS_2"/>
    <property type="match status" value="3"/>
</dbReference>
<dbReference type="InterPro" id="IPR015943">
    <property type="entry name" value="WD40/YVTN_repeat-like_dom_sf"/>
</dbReference>
<dbReference type="PANTHER" id="PTHR22851:SF0">
    <property type="entry name" value="DDB1- AND CUL4-ASSOCIATED FACTOR 13"/>
    <property type="match status" value="1"/>
</dbReference>
<evidence type="ECO:0000256" key="4">
    <source>
        <dbReference type="ARBA" id="ARBA00022574"/>
    </source>
</evidence>
<gene>
    <name evidence="12" type="ORF">IE077_003266</name>
</gene>
<feature type="compositionally biased region" description="Basic and acidic residues" evidence="10">
    <location>
        <begin position="430"/>
        <end position="454"/>
    </location>
</feature>
<sequence>MKVKVIHRNPGDFVQSNPGEIKRRFRNPDPRLHPFERAREYSRALLAVKLDKLFAKPFISSLDGHTDSVQCLSRSHKHLADLFTGSCDGEVRMWNLDSKQCHKSIRAHEGFVRGVCVSHDDKWLFSCGDDKKIKQWNIEKNKNALELNLDEVTDTGHLMQNGDIKTIFKDVTPTTVFQAQSALTSVDHHWHRSSFVSSGDTVDVWDYHRSAPVQTFEWGCEKVMMSRFNPSEPYLVASTAADNSIALHDLRGKTSLRKIILRMRSNALCWNPFQPIHFTVANEDHNLYTFDMRRMDAALLVHKDFTNSVMDIDYSPTGLEFVAGSFDRTLRIFETNSGRSRDVYHTKRMQNVLCCRYTADTRYIVSGSTDFCIRIWKADAAAPLGPRSYRERQAIAYRASLKEKFAHMKEIKRIARHRHVPILIKKTAEKKREMENAQRRKENNVRTHSKKDAHNFVAQRKKAIVDQVE</sequence>
<dbReference type="Gene3D" id="2.130.10.10">
    <property type="entry name" value="YVTN repeat-like/Quinoprotein amine dehydrogenase"/>
    <property type="match status" value="2"/>
</dbReference>
<keyword evidence="4 9" id="KW-0853">WD repeat</keyword>
<feature type="region of interest" description="Disordered" evidence="10">
    <location>
        <begin position="430"/>
        <end position="458"/>
    </location>
</feature>
<organism evidence="12 13">
    <name type="scientific">Cardiosporidium cionae</name>
    <dbReference type="NCBI Taxonomy" id="476202"/>
    <lineage>
        <taxon>Eukaryota</taxon>
        <taxon>Sar</taxon>
        <taxon>Alveolata</taxon>
        <taxon>Apicomplexa</taxon>
        <taxon>Aconoidasida</taxon>
        <taxon>Nephromycida</taxon>
        <taxon>Cardiosporidium</taxon>
    </lineage>
</organism>
<reference evidence="12 13" key="1">
    <citation type="journal article" date="2020" name="bioRxiv">
        <title>Metabolic contributions of an alphaproteobacterial endosymbiont in the apicomplexan Cardiosporidium cionae.</title>
        <authorList>
            <person name="Hunter E.S."/>
            <person name="Paight C.J."/>
            <person name="Lane C.E."/>
        </authorList>
    </citation>
    <scope>NUCLEOTIDE SEQUENCE [LARGE SCALE GENOMIC DNA]</scope>
    <source>
        <strain evidence="12">ESH_2018</strain>
    </source>
</reference>
<dbReference type="InterPro" id="IPR019775">
    <property type="entry name" value="WD40_repeat_CS"/>
</dbReference>
<proteinExistence type="inferred from homology"/>
<dbReference type="Proteomes" id="UP000823046">
    <property type="component" value="Unassembled WGS sequence"/>
</dbReference>
<protein>
    <recommendedName>
        <fullName evidence="3">DDB1- and CUL4-associated factor 13</fullName>
    </recommendedName>
    <alternativeName>
        <fullName evidence="8">WD repeat and SOF domain-containing protein 1</fullName>
    </alternativeName>
</protein>
<dbReference type="PROSITE" id="PS00678">
    <property type="entry name" value="WD_REPEATS_1"/>
    <property type="match status" value="1"/>
</dbReference>
<evidence type="ECO:0000313" key="12">
    <source>
        <dbReference type="EMBL" id="KAF8820357.1"/>
    </source>
</evidence>
<evidence type="ECO:0000256" key="9">
    <source>
        <dbReference type="PROSITE-ProRule" id="PRU00221"/>
    </source>
</evidence>
<keyword evidence="6" id="KW-0539">Nucleus</keyword>
<evidence type="ECO:0000256" key="10">
    <source>
        <dbReference type="SAM" id="MobiDB-lite"/>
    </source>
</evidence>
<dbReference type="SMART" id="SM00320">
    <property type="entry name" value="WD40"/>
    <property type="match status" value="7"/>
</dbReference>
<dbReference type="Pfam" id="PF04158">
    <property type="entry name" value="Sof1"/>
    <property type="match status" value="1"/>
</dbReference>
<keyword evidence="5" id="KW-0677">Repeat</keyword>
<feature type="repeat" description="WD" evidence="9">
    <location>
        <begin position="62"/>
        <end position="104"/>
    </location>
</feature>
<evidence type="ECO:0000256" key="2">
    <source>
        <dbReference type="ARBA" id="ARBA00005649"/>
    </source>
</evidence>
<feature type="repeat" description="WD" evidence="9">
    <location>
        <begin position="105"/>
        <end position="146"/>
    </location>
</feature>
<evidence type="ECO:0000256" key="8">
    <source>
        <dbReference type="ARBA" id="ARBA00032239"/>
    </source>
</evidence>
<evidence type="ECO:0000256" key="1">
    <source>
        <dbReference type="ARBA" id="ARBA00004604"/>
    </source>
</evidence>
<dbReference type="InterPro" id="IPR007287">
    <property type="entry name" value="Sof1"/>
</dbReference>